<reference evidence="11" key="1">
    <citation type="submission" date="2020-05" db="EMBL/GenBank/DDBJ databases">
        <authorList>
            <person name="Chiriac C."/>
            <person name="Salcher M."/>
            <person name="Ghai R."/>
            <person name="Kavagutti S V."/>
        </authorList>
    </citation>
    <scope>NUCLEOTIDE SEQUENCE</scope>
</reference>
<dbReference type="Pfam" id="PF02660">
    <property type="entry name" value="G3P_acyltransf"/>
    <property type="match status" value="1"/>
</dbReference>
<protein>
    <submittedName>
        <fullName evidence="11">Unannotated protein</fullName>
    </submittedName>
</protein>
<evidence type="ECO:0000256" key="8">
    <source>
        <dbReference type="ARBA" id="ARBA00023209"/>
    </source>
</evidence>
<organism evidence="11">
    <name type="scientific">freshwater metagenome</name>
    <dbReference type="NCBI Taxonomy" id="449393"/>
    <lineage>
        <taxon>unclassified sequences</taxon>
        <taxon>metagenomes</taxon>
        <taxon>ecological metagenomes</taxon>
    </lineage>
</organism>
<evidence type="ECO:0000256" key="3">
    <source>
        <dbReference type="ARBA" id="ARBA00022679"/>
    </source>
</evidence>
<keyword evidence="2" id="KW-0444">Lipid biosynthesis</keyword>
<feature type="transmembrane region" description="Helical" evidence="10">
    <location>
        <begin position="79"/>
        <end position="96"/>
    </location>
</feature>
<keyword evidence="1" id="KW-1003">Cell membrane</keyword>
<keyword evidence="7 10" id="KW-0472">Membrane</keyword>
<proteinExistence type="inferred from homology"/>
<keyword evidence="9" id="KW-1208">Phospholipid metabolism</keyword>
<dbReference type="SMART" id="SM01207">
    <property type="entry name" value="G3P_acyltransf"/>
    <property type="match status" value="1"/>
</dbReference>
<dbReference type="GO" id="GO:0043772">
    <property type="term" value="F:acyl-phosphate glycerol-3-phosphate acyltransferase activity"/>
    <property type="evidence" value="ECO:0007669"/>
    <property type="project" value="InterPro"/>
</dbReference>
<evidence type="ECO:0000256" key="5">
    <source>
        <dbReference type="ARBA" id="ARBA00022989"/>
    </source>
</evidence>
<keyword evidence="4 10" id="KW-0812">Transmembrane</keyword>
<name>A0A6J6KIF6_9ZZZZ</name>
<keyword evidence="8" id="KW-0594">Phospholipid biosynthesis</keyword>
<keyword evidence="3" id="KW-0808">Transferase</keyword>
<feature type="transmembrane region" description="Helical" evidence="10">
    <location>
        <begin position="137"/>
        <end position="154"/>
    </location>
</feature>
<evidence type="ECO:0000256" key="4">
    <source>
        <dbReference type="ARBA" id="ARBA00022692"/>
    </source>
</evidence>
<sequence length="195" mass="20485">MSPVVVVLAAIASYFIGTIPSAIVVARAKGVDITTFGSGNPGASNVARALGWKYGSIVFAIDAAKGAIPAAIFLGDRPIAYVCGAFAILGHLFPITRKFKGGKGVATGAGLLLPLHPLFMIICAITWISLMKLTKKASIASIVVVPLPIIMIALSKKPTWEVFAFVGIALFIEVRHVSNIKRLLSGSENTLDVKK</sequence>
<dbReference type="GO" id="GO:0008654">
    <property type="term" value="P:phospholipid biosynthetic process"/>
    <property type="evidence" value="ECO:0007669"/>
    <property type="project" value="UniProtKB-KW"/>
</dbReference>
<dbReference type="PANTHER" id="PTHR30309:SF0">
    <property type="entry name" value="GLYCEROL-3-PHOSPHATE ACYLTRANSFERASE-RELATED"/>
    <property type="match status" value="1"/>
</dbReference>
<evidence type="ECO:0000256" key="9">
    <source>
        <dbReference type="ARBA" id="ARBA00023264"/>
    </source>
</evidence>
<evidence type="ECO:0000256" key="10">
    <source>
        <dbReference type="SAM" id="Phobius"/>
    </source>
</evidence>
<evidence type="ECO:0000256" key="7">
    <source>
        <dbReference type="ARBA" id="ARBA00023136"/>
    </source>
</evidence>
<dbReference type="GO" id="GO:0005886">
    <property type="term" value="C:plasma membrane"/>
    <property type="evidence" value="ECO:0007669"/>
    <property type="project" value="InterPro"/>
</dbReference>
<dbReference type="EMBL" id="CAEZWJ010000009">
    <property type="protein sequence ID" value="CAB4649016.1"/>
    <property type="molecule type" value="Genomic_DNA"/>
</dbReference>
<gene>
    <name evidence="11" type="ORF">UFOPK2214_00453</name>
</gene>
<dbReference type="HAMAP" id="MF_01043">
    <property type="entry name" value="PlsY"/>
    <property type="match status" value="1"/>
</dbReference>
<dbReference type="PANTHER" id="PTHR30309">
    <property type="entry name" value="INNER MEMBRANE PROTEIN YGIH"/>
    <property type="match status" value="1"/>
</dbReference>
<evidence type="ECO:0000256" key="1">
    <source>
        <dbReference type="ARBA" id="ARBA00022475"/>
    </source>
</evidence>
<dbReference type="AlphaFoldDB" id="A0A6J6KIF6"/>
<evidence type="ECO:0000256" key="2">
    <source>
        <dbReference type="ARBA" id="ARBA00022516"/>
    </source>
</evidence>
<accession>A0A6J6KIF6</accession>
<evidence type="ECO:0000313" key="11">
    <source>
        <dbReference type="EMBL" id="CAB4649016.1"/>
    </source>
</evidence>
<dbReference type="NCBIfam" id="TIGR00023">
    <property type="entry name" value="glycerol-3-phosphate 1-O-acyltransferase PlsY"/>
    <property type="match status" value="1"/>
</dbReference>
<keyword evidence="5 10" id="KW-1133">Transmembrane helix</keyword>
<evidence type="ECO:0000256" key="6">
    <source>
        <dbReference type="ARBA" id="ARBA00023098"/>
    </source>
</evidence>
<dbReference type="InterPro" id="IPR003811">
    <property type="entry name" value="G3P_acylTferase_PlsY"/>
</dbReference>
<feature type="transmembrane region" description="Helical" evidence="10">
    <location>
        <begin position="108"/>
        <end position="130"/>
    </location>
</feature>
<keyword evidence="6" id="KW-0443">Lipid metabolism</keyword>